<dbReference type="AlphaFoldDB" id="A0AAW0J0A9"/>
<evidence type="ECO:0000313" key="1">
    <source>
        <dbReference type="EMBL" id="KAK7820013.1"/>
    </source>
</evidence>
<sequence length="173" mass="19691">MSRGKERAIQAAKKFKPNNLSFMGISQPHNMVYVPIEFSTKYIIGKQFVTLQCLCEVIEQHMQHSEHQCSNGGQLIPKIIMNQFRDALPPRKWCIEKGCTRATMLVGPSLGNSAERTLRTHNPCHRQYTSNSPLFSYKVDHGGSTTVNSIAVYEYHWSLTRAMHGAIEQHDED</sequence>
<evidence type="ECO:0000313" key="2">
    <source>
        <dbReference type="Proteomes" id="UP000237347"/>
    </source>
</evidence>
<gene>
    <name evidence="1" type="ORF">CFP56_039295</name>
</gene>
<name>A0AAW0J0A9_QUESU</name>
<keyword evidence="2" id="KW-1185">Reference proteome</keyword>
<reference evidence="1 2" key="1">
    <citation type="journal article" date="2018" name="Sci. Data">
        <title>The draft genome sequence of cork oak.</title>
        <authorList>
            <person name="Ramos A.M."/>
            <person name="Usie A."/>
            <person name="Barbosa P."/>
            <person name="Barros P.M."/>
            <person name="Capote T."/>
            <person name="Chaves I."/>
            <person name="Simoes F."/>
            <person name="Abreu I."/>
            <person name="Carrasquinho I."/>
            <person name="Faro C."/>
            <person name="Guimaraes J.B."/>
            <person name="Mendonca D."/>
            <person name="Nobrega F."/>
            <person name="Rodrigues L."/>
            <person name="Saibo N.J.M."/>
            <person name="Varela M.C."/>
            <person name="Egas C."/>
            <person name="Matos J."/>
            <person name="Miguel C.M."/>
            <person name="Oliveira M.M."/>
            <person name="Ricardo C.P."/>
            <person name="Goncalves S."/>
        </authorList>
    </citation>
    <scope>NUCLEOTIDE SEQUENCE [LARGE SCALE GENOMIC DNA]</scope>
    <source>
        <strain evidence="2">cv. HL8</strain>
    </source>
</reference>
<comment type="caution">
    <text evidence="1">The sequence shown here is derived from an EMBL/GenBank/DDBJ whole genome shotgun (WGS) entry which is preliminary data.</text>
</comment>
<organism evidence="1 2">
    <name type="scientific">Quercus suber</name>
    <name type="common">Cork oak</name>
    <dbReference type="NCBI Taxonomy" id="58331"/>
    <lineage>
        <taxon>Eukaryota</taxon>
        <taxon>Viridiplantae</taxon>
        <taxon>Streptophyta</taxon>
        <taxon>Embryophyta</taxon>
        <taxon>Tracheophyta</taxon>
        <taxon>Spermatophyta</taxon>
        <taxon>Magnoliopsida</taxon>
        <taxon>eudicotyledons</taxon>
        <taxon>Gunneridae</taxon>
        <taxon>Pentapetalae</taxon>
        <taxon>rosids</taxon>
        <taxon>fabids</taxon>
        <taxon>Fagales</taxon>
        <taxon>Fagaceae</taxon>
        <taxon>Quercus</taxon>
    </lineage>
</organism>
<protein>
    <submittedName>
        <fullName evidence="1">Uncharacterized protein</fullName>
    </submittedName>
</protein>
<dbReference type="Proteomes" id="UP000237347">
    <property type="component" value="Unassembled WGS sequence"/>
</dbReference>
<proteinExistence type="predicted"/>
<accession>A0AAW0J0A9</accession>
<dbReference type="EMBL" id="PKMF04000757">
    <property type="protein sequence ID" value="KAK7820013.1"/>
    <property type="molecule type" value="Genomic_DNA"/>
</dbReference>